<dbReference type="PANTHER" id="PTHR43677">
    <property type="entry name" value="SHORT-CHAIN DEHYDROGENASE/REDUCTASE"/>
    <property type="match status" value="1"/>
</dbReference>
<evidence type="ECO:0000259" key="1">
    <source>
        <dbReference type="SMART" id="SM00829"/>
    </source>
</evidence>
<dbReference type="InterPro" id="IPR011032">
    <property type="entry name" value="GroES-like_sf"/>
</dbReference>
<dbReference type="RefSeq" id="XP_033667005.1">
    <property type="nucleotide sequence ID" value="XM_033806965.1"/>
</dbReference>
<proteinExistence type="predicted"/>
<protein>
    <recommendedName>
        <fullName evidence="1">Enoyl reductase (ER) domain-containing protein</fullName>
    </recommendedName>
</protein>
<dbReference type="Gene3D" id="3.90.180.10">
    <property type="entry name" value="Medium-chain alcohol dehydrogenases, catalytic domain"/>
    <property type="match status" value="1"/>
</dbReference>
<dbReference type="InterPro" id="IPR036291">
    <property type="entry name" value="NAD(P)-bd_dom_sf"/>
</dbReference>
<organism evidence="2 3">
    <name type="scientific">Zasmidium cellare ATCC 36951</name>
    <dbReference type="NCBI Taxonomy" id="1080233"/>
    <lineage>
        <taxon>Eukaryota</taxon>
        <taxon>Fungi</taxon>
        <taxon>Dikarya</taxon>
        <taxon>Ascomycota</taxon>
        <taxon>Pezizomycotina</taxon>
        <taxon>Dothideomycetes</taxon>
        <taxon>Dothideomycetidae</taxon>
        <taxon>Mycosphaerellales</taxon>
        <taxon>Mycosphaerellaceae</taxon>
        <taxon>Zasmidium</taxon>
    </lineage>
</organism>
<dbReference type="SUPFAM" id="SSF51735">
    <property type="entry name" value="NAD(P)-binding Rossmann-fold domains"/>
    <property type="match status" value="1"/>
</dbReference>
<gene>
    <name evidence="2" type="ORF">M409DRAFT_23844</name>
</gene>
<dbReference type="GO" id="GO:0016491">
    <property type="term" value="F:oxidoreductase activity"/>
    <property type="evidence" value="ECO:0007669"/>
    <property type="project" value="InterPro"/>
</dbReference>
<dbReference type="GeneID" id="54560237"/>
<accession>A0A6A6CL21</accession>
<dbReference type="SMART" id="SM00829">
    <property type="entry name" value="PKS_ER"/>
    <property type="match status" value="1"/>
</dbReference>
<feature type="domain" description="Enoyl reductase (ER)" evidence="1">
    <location>
        <begin position="10"/>
        <end position="302"/>
    </location>
</feature>
<dbReference type="SUPFAM" id="SSF50129">
    <property type="entry name" value="GroES-like"/>
    <property type="match status" value="1"/>
</dbReference>
<sequence length="303" mass="32332">MYQAQITGWGSNPTATLVPDLPTPNPEEIRIKVTAVGIHRIVRARAAGKHYSSAPLPHIPGVDGVGTTDDGKEVYFFSFEKGVLAEYVNLPRRKVFPLPEGADPVQVAGGMNAALSSWMALKYRTSNLPAAFAVLILGATSASGRAAIAIARHFGAKTVIGVARDQAALDILGLGTTIVLSEEAEETDFSGLDDVDLVLDYVYGPVTKHLLASLKAPKPVLYVHIGALSTPAIDLPGSILRSKDITIRGSGLGSWSVEQCAAEMPELLKVLLDIPPLPTRVIALRDIEKGWDYQGKERLVVVP</sequence>
<dbReference type="InterPro" id="IPR020843">
    <property type="entry name" value="ER"/>
</dbReference>
<dbReference type="AlphaFoldDB" id="A0A6A6CL21"/>
<dbReference type="Gene3D" id="3.40.50.720">
    <property type="entry name" value="NAD(P)-binding Rossmann-like Domain"/>
    <property type="match status" value="1"/>
</dbReference>
<dbReference type="InterPro" id="IPR051397">
    <property type="entry name" value="Zn-ADH-like_protein"/>
</dbReference>
<dbReference type="OrthoDB" id="809632at2759"/>
<dbReference type="Proteomes" id="UP000799537">
    <property type="component" value="Unassembled WGS sequence"/>
</dbReference>
<reference evidence="2" key="1">
    <citation type="journal article" date="2020" name="Stud. Mycol.">
        <title>101 Dothideomycetes genomes: a test case for predicting lifestyles and emergence of pathogens.</title>
        <authorList>
            <person name="Haridas S."/>
            <person name="Albert R."/>
            <person name="Binder M."/>
            <person name="Bloem J."/>
            <person name="Labutti K."/>
            <person name="Salamov A."/>
            <person name="Andreopoulos B."/>
            <person name="Baker S."/>
            <person name="Barry K."/>
            <person name="Bills G."/>
            <person name="Bluhm B."/>
            <person name="Cannon C."/>
            <person name="Castanera R."/>
            <person name="Culley D."/>
            <person name="Daum C."/>
            <person name="Ezra D."/>
            <person name="Gonzalez J."/>
            <person name="Henrissat B."/>
            <person name="Kuo A."/>
            <person name="Liang C."/>
            <person name="Lipzen A."/>
            <person name="Lutzoni F."/>
            <person name="Magnuson J."/>
            <person name="Mondo S."/>
            <person name="Nolan M."/>
            <person name="Ohm R."/>
            <person name="Pangilinan J."/>
            <person name="Park H.-J."/>
            <person name="Ramirez L."/>
            <person name="Alfaro M."/>
            <person name="Sun H."/>
            <person name="Tritt A."/>
            <person name="Yoshinaga Y."/>
            <person name="Zwiers L.-H."/>
            <person name="Turgeon B."/>
            <person name="Goodwin S."/>
            <person name="Spatafora J."/>
            <person name="Crous P."/>
            <person name="Grigoriev I."/>
        </authorList>
    </citation>
    <scope>NUCLEOTIDE SEQUENCE</scope>
    <source>
        <strain evidence="2">ATCC 36951</strain>
    </source>
</reference>
<keyword evidence="3" id="KW-1185">Reference proteome</keyword>
<dbReference type="PANTHER" id="PTHR43677:SF11">
    <property type="entry name" value="ZINC-CONTAINING ALCOHOL DEHYDROGENASE"/>
    <property type="match status" value="1"/>
</dbReference>
<dbReference type="EMBL" id="ML993598">
    <property type="protein sequence ID" value="KAF2166116.1"/>
    <property type="molecule type" value="Genomic_DNA"/>
</dbReference>
<evidence type="ECO:0000313" key="3">
    <source>
        <dbReference type="Proteomes" id="UP000799537"/>
    </source>
</evidence>
<evidence type="ECO:0000313" key="2">
    <source>
        <dbReference type="EMBL" id="KAF2166116.1"/>
    </source>
</evidence>
<name>A0A6A6CL21_ZASCE</name>